<dbReference type="InterPro" id="IPR023447">
    <property type="entry name" value="ForMFR_H4MPT_ForTrfase_fd-like"/>
</dbReference>
<evidence type="ECO:0000256" key="1">
    <source>
        <dbReference type="ARBA" id="ARBA00006770"/>
    </source>
</evidence>
<keyword evidence="3" id="KW-0963">Cytoplasm</keyword>
<comment type="similarity">
    <text evidence="1 3">Belongs to the FTR family.</text>
</comment>
<dbReference type="Pfam" id="PF01913">
    <property type="entry name" value="FTR"/>
    <property type="match status" value="1"/>
</dbReference>
<dbReference type="InterPro" id="IPR002770">
    <property type="entry name" value="ForMFR_H4MPT_ForTrfase_C"/>
</dbReference>
<dbReference type="GO" id="GO:0016787">
    <property type="term" value="F:hydrolase activity"/>
    <property type="evidence" value="ECO:0007669"/>
    <property type="project" value="UniProtKB-KW"/>
</dbReference>
<dbReference type="Pfam" id="PF02741">
    <property type="entry name" value="FTR_C"/>
    <property type="match status" value="1"/>
</dbReference>
<dbReference type="EC" id="2.3.1.101" evidence="3"/>
<dbReference type="GO" id="GO:0030270">
    <property type="term" value="F:formylmethanofuran-tetrahydromethanopterin N-formyltransferase activity"/>
    <property type="evidence" value="ECO:0007669"/>
    <property type="project" value="UniProtKB-UniRule"/>
</dbReference>
<dbReference type="NCBIfam" id="NF002554">
    <property type="entry name" value="PRK02114.1"/>
    <property type="match status" value="1"/>
</dbReference>
<evidence type="ECO:0000256" key="2">
    <source>
        <dbReference type="ARBA" id="ARBA00022679"/>
    </source>
</evidence>
<dbReference type="Gene3D" id="3.30.70.520">
    <property type="match status" value="2"/>
</dbReference>
<keyword evidence="3" id="KW-0012">Acyltransferase</keyword>
<dbReference type="SUPFAM" id="SSF55112">
    <property type="entry name" value="Formylmethanofuran:tetrahydromethanopterin formyltransferase"/>
    <property type="match status" value="2"/>
</dbReference>
<proteinExistence type="inferred from homology"/>
<keyword evidence="6" id="KW-0378">Hydrolase</keyword>
<dbReference type="HAMAP" id="MF_00579">
    <property type="entry name" value="FTR"/>
    <property type="match status" value="1"/>
</dbReference>
<organism evidence="6 7">
    <name type="scientific">Gemmata massiliana</name>
    <dbReference type="NCBI Taxonomy" id="1210884"/>
    <lineage>
        <taxon>Bacteria</taxon>
        <taxon>Pseudomonadati</taxon>
        <taxon>Planctomycetota</taxon>
        <taxon>Planctomycetia</taxon>
        <taxon>Gemmatales</taxon>
        <taxon>Gemmataceae</taxon>
        <taxon>Gemmata</taxon>
    </lineage>
</organism>
<dbReference type="GO" id="GO:0006730">
    <property type="term" value="P:one-carbon metabolic process"/>
    <property type="evidence" value="ECO:0007669"/>
    <property type="project" value="UniProtKB-UniRule"/>
</dbReference>
<dbReference type="RefSeq" id="WP_162668575.1">
    <property type="nucleotide sequence ID" value="NZ_LR593886.1"/>
</dbReference>
<keyword evidence="3" id="KW-0554">One-carbon metabolism</keyword>
<dbReference type="EMBL" id="LR593886">
    <property type="protein sequence ID" value="VTR93930.1"/>
    <property type="molecule type" value="Genomic_DNA"/>
</dbReference>
<dbReference type="KEGG" id="gms:SOIL9_37840"/>
<comment type="function">
    <text evidence="3">Catalyzes the transfer of a formyl group from 5-formyl tetrahydromethanopterin (5-formyl-H(4)MPT) to methanofuran (MFR) to produce formylmethanofuran (formyl-MFR) and tetrahydromethanopterin (H(4)MPT).</text>
</comment>
<reference evidence="6 7" key="1">
    <citation type="submission" date="2019-05" db="EMBL/GenBank/DDBJ databases">
        <authorList>
            <consortium name="Science for Life Laboratories"/>
        </authorList>
    </citation>
    <scope>NUCLEOTIDE SEQUENCE [LARGE SCALE GENOMIC DNA]</scope>
    <source>
        <strain evidence="6">Soil9</strain>
    </source>
</reference>
<keyword evidence="2 3" id="KW-0808">Transferase</keyword>
<protein>
    <recommendedName>
        <fullName evidence="3">Formylmethanofuran--tetrahydromethanopterin formyltransferase</fullName>
        <shortName evidence="3">Ftr</shortName>
        <ecNumber evidence="3">2.3.1.101</ecNumber>
    </recommendedName>
    <alternativeName>
        <fullName evidence="3">H4MPT formyltransferase</fullName>
    </alternativeName>
</protein>
<dbReference type="InterPro" id="IPR022667">
    <property type="entry name" value="ForMFR_H4MPT_ForTrfase_N"/>
</dbReference>
<sequence length="300" mass="31469">MLNSVAVEDTFAEAFPMTAARVLVTAETIGWARIAGQTATGYAASVIGCDAEAGIERELSPNETPDGRPGVSLLFFGFSRDALQKAVVNRVAQCVLTCATTACFNGLEGDPGKTIRVGGTLRYFGDGRQISKLLNGKRYWRMPTMDGEFLCEDVFGTVKGVGGGNFLILGETQAQTLAAAEVAVGAIRQLPGVILPFPGGVVRSGSKVGSKYKGLKASTNDAYCPTLRGVVPSALPEGVNAVYELVFDGLDLATVERATWEGMLAATRCPGVKQITAGNYGGKLGPHHIHLSKLIQGTVV</sequence>
<keyword evidence="7" id="KW-1185">Reference proteome</keyword>
<name>A0A6P2D3G1_9BACT</name>
<dbReference type="UniPathway" id="UPA00562">
    <property type="reaction ID" value="UER00704"/>
</dbReference>
<evidence type="ECO:0000256" key="3">
    <source>
        <dbReference type="HAMAP-Rule" id="MF_00579"/>
    </source>
</evidence>
<dbReference type="Proteomes" id="UP000464178">
    <property type="component" value="Chromosome"/>
</dbReference>
<dbReference type="GO" id="GO:0046294">
    <property type="term" value="P:formaldehyde catabolic process"/>
    <property type="evidence" value="ECO:0007669"/>
    <property type="project" value="UniProtKB-UniRule"/>
</dbReference>
<accession>A0A6P2D3G1</accession>
<comment type="catalytic activity">
    <reaction evidence="3">
        <text>N-formylmethanofuran + 5,6,7,8-tetrahydromethanopterin + H(+) = N(5)-formyl-5,6,7,8-tetrahydromethanopterin + methanofuran</text>
        <dbReference type="Rhea" id="RHEA:18061"/>
        <dbReference type="ChEBI" id="CHEBI:15378"/>
        <dbReference type="ChEBI" id="CHEBI:57727"/>
        <dbReference type="ChEBI" id="CHEBI:58018"/>
        <dbReference type="ChEBI" id="CHEBI:58103"/>
        <dbReference type="ChEBI" id="CHEBI:58151"/>
        <dbReference type="EC" id="2.3.1.101"/>
    </reaction>
</comment>
<gene>
    <name evidence="3" type="primary">ffsA</name>
    <name evidence="6" type="ORF">SOIL9_37840</name>
</gene>
<comment type="subunit">
    <text evidence="3">Homotetramer.</text>
</comment>
<dbReference type="GO" id="GO:0005737">
    <property type="term" value="C:cytoplasm"/>
    <property type="evidence" value="ECO:0007669"/>
    <property type="project" value="UniProtKB-SubCell"/>
</dbReference>
<dbReference type="NCBIfam" id="TIGR03119">
    <property type="entry name" value="one_C_fhcD"/>
    <property type="match status" value="1"/>
</dbReference>
<feature type="domain" description="Formylmethanofuran: tetrahydromethanopterin formyltransferase Ftr N-terminal" evidence="4">
    <location>
        <begin position="2"/>
        <end position="143"/>
    </location>
</feature>
<dbReference type="AlphaFoldDB" id="A0A6P2D3G1"/>
<evidence type="ECO:0000259" key="5">
    <source>
        <dbReference type="Pfam" id="PF02741"/>
    </source>
</evidence>
<comment type="pathway">
    <text evidence="3">One-carbon metabolism; formaldehyde degradation; formate from formaldehyde (H(4)MPT route): step 4/5.</text>
</comment>
<feature type="domain" description="Formylmethanofuran: tetrahydromethanopterin formyltransferase Ftr C-terminal" evidence="5">
    <location>
        <begin position="147"/>
        <end position="294"/>
    </location>
</feature>
<comment type="subcellular location">
    <subcellularLocation>
        <location evidence="3">Cytoplasm</location>
    </subcellularLocation>
</comment>
<evidence type="ECO:0000313" key="7">
    <source>
        <dbReference type="Proteomes" id="UP000464178"/>
    </source>
</evidence>
<evidence type="ECO:0000313" key="6">
    <source>
        <dbReference type="EMBL" id="VTR93930.1"/>
    </source>
</evidence>
<evidence type="ECO:0000259" key="4">
    <source>
        <dbReference type="Pfam" id="PF01913"/>
    </source>
</evidence>
<dbReference type="PIRSF" id="PIRSF006414">
    <property type="entry name" value="Ftr_formyl_trnsf"/>
    <property type="match status" value="1"/>
</dbReference>
<dbReference type="InterPro" id="IPR014053">
    <property type="entry name" value="ForMFR_H4MPT_ForTrfase"/>
</dbReference>